<gene>
    <name evidence="2" type="ORF">GCM10010151_51100</name>
</gene>
<dbReference type="Proteomes" id="UP001501822">
    <property type="component" value="Unassembled WGS sequence"/>
</dbReference>
<protein>
    <submittedName>
        <fullName evidence="2">Uncharacterized protein</fullName>
    </submittedName>
</protein>
<evidence type="ECO:0000256" key="1">
    <source>
        <dbReference type="SAM" id="Phobius"/>
    </source>
</evidence>
<keyword evidence="1" id="KW-1133">Transmembrane helix</keyword>
<sequence>MSSALLYLAIVVVWGIVLVPMWLRRDGSRTRNRRLDEDADTVIETPSENLESESLEDAEDGPLEDDVVPAAVVPAQAARRAAHRRASRAAVIARRRRRTVGLILLQLTAVAVVVAGVTPWWFTAPPAVLLVGHLTLLRSAVRMDAERRARHLARMRAIEADRRARAEEEARLAREAAQRSAEIISMPERPEEQVYDQYTDQRAVGD</sequence>
<proteinExistence type="predicted"/>
<evidence type="ECO:0000313" key="3">
    <source>
        <dbReference type="Proteomes" id="UP001501822"/>
    </source>
</evidence>
<feature type="transmembrane region" description="Helical" evidence="1">
    <location>
        <begin position="102"/>
        <end position="121"/>
    </location>
</feature>
<comment type="caution">
    <text evidence="2">The sequence shown here is derived from an EMBL/GenBank/DDBJ whole genome shotgun (WGS) entry which is preliminary data.</text>
</comment>
<dbReference type="EMBL" id="BAAABM010000047">
    <property type="protein sequence ID" value="GAA0355275.1"/>
    <property type="molecule type" value="Genomic_DNA"/>
</dbReference>
<organism evidence="2 3">
    <name type="scientific">Actinoallomurus spadix</name>
    <dbReference type="NCBI Taxonomy" id="79912"/>
    <lineage>
        <taxon>Bacteria</taxon>
        <taxon>Bacillati</taxon>
        <taxon>Actinomycetota</taxon>
        <taxon>Actinomycetes</taxon>
        <taxon>Streptosporangiales</taxon>
        <taxon>Thermomonosporaceae</taxon>
        <taxon>Actinoallomurus</taxon>
    </lineage>
</organism>
<keyword evidence="1" id="KW-0812">Transmembrane</keyword>
<evidence type="ECO:0000313" key="2">
    <source>
        <dbReference type="EMBL" id="GAA0355275.1"/>
    </source>
</evidence>
<accession>A0ABN0X4X5</accession>
<feature type="transmembrane region" description="Helical" evidence="1">
    <location>
        <begin position="6"/>
        <end position="23"/>
    </location>
</feature>
<keyword evidence="1" id="KW-0472">Membrane</keyword>
<name>A0ABN0X4X5_9ACTN</name>
<dbReference type="RefSeq" id="WP_252801936.1">
    <property type="nucleotide sequence ID" value="NZ_BAAABM010000047.1"/>
</dbReference>
<keyword evidence="3" id="KW-1185">Reference proteome</keyword>
<reference evidence="2 3" key="1">
    <citation type="journal article" date="2019" name="Int. J. Syst. Evol. Microbiol.">
        <title>The Global Catalogue of Microorganisms (GCM) 10K type strain sequencing project: providing services to taxonomists for standard genome sequencing and annotation.</title>
        <authorList>
            <consortium name="The Broad Institute Genomics Platform"/>
            <consortium name="The Broad Institute Genome Sequencing Center for Infectious Disease"/>
            <person name="Wu L."/>
            <person name="Ma J."/>
        </authorList>
    </citation>
    <scope>NUCLEOTIDE SEQUENCE [LARGE SCALE GENOMIC DNA]</scope>
    <source>
        <strain evidence="2 3">JCM 3146</strain>
    </source>
</reference>